<comment type="caution">
    <text evidence="1">The sequence shown here is derived from an EMBL/GenBank/DDBJ whole genome shotgun (WGS) entry which is preliminary data.</text>
</comment>
<dbReference type="AlphaFoldDB" id="A0A9J5YPV4"/>
<organism evidence="1 2">
    <name type="scientific">Solanum commersonii</name>
    <name type="common">Commerson's wild potato</name>
    <name type="synonym">Commerson's nightshade</name>
    <dbReference type="NCBI Taxonomy" id="4109"/>
    <lineage>
        <taxon>Eukaryota</taxon>
        <taxon>Viridiplantae</taxon>
        <taxon>Streptophyta</taxon>
        <taxon>Embryophyta</taxon>
        <taxon>Tracheophyta</taxon>
        <taxon>Spermatophyta</taxon>
        <taxon>Magnoliopsida</taxon>
        <taxon>eudicotyledons</taxon>
        <taxon>Gunneridae</taxon>
        <taxon>Pentapetalae</taxon>
        <taxon>asterids</taxon>
        <taxon>lamiids</taxon>
        <taxon>Solanales</taxon>
        <taxon>Solanaceae</taxon>
        <taxon>Solanoideae</taxon>
        <taxon>Solaneae</taxon>
        <taxon>Solanum</taxon>
    </lineage>
</organism>
<proteinExistence type="predicted"/>
<gene>
    <name evidence="1" type="ORF">H5410_033875</name>
</gene>
<evidence type="ECO:0000313" key="1">
    <source>
        <dbReference type="EMBL" id="KAG5602505.1"/>
    </source>
</evidence>
<accession>A0A9J5YPV4</accession>
<keyword evidence="2" id="KW-1185">Reference proteome</keyword>
<dbReference type="EMBL" id="JACXVP010000006">
    <property type="protein sequence ID" value="KAG5602505.1"/>
    <property type="molecule type" value="Genomic_DNA"/>
</dbReference>
<protein>
    <submittedName>
        <fullName evidence="1">Uncharacterized protein</fullName>
    </submittedName>
</protein>
<name>A0A9J5YPV4_SOLCO</name>
<evidence type="ECO:0000313" key="2">
    <source>
        <dbReference type="Proteomes" id="UP000824120"/>
    </source>
</evidence>
<reference evidence="1 2" key="1">
    <citation type="submission" date="2020-09" db="EMBL/GenBank/DDBJ databases">
        <title>De no assembly of potato wild relative species, Solanum commersonii.</title>
        <authorList>
            <person name="Cho K."/>
        </authorList>
    </citation>
    <scope>NUCLEOTIDE SEQUENCE [LARGE SCALE GENOMIC DNA]</scope>
    <source>
        <strain evidence="1">LZ3.2</strain>
        <tissue evidence="1">Leaf</tissue>
    </source>
</reference>
<dbReference type="Proteomes" id="UP000824120">
    <property type="component" value="Chromosome 6"/>
</dbReference>
<sequence>MWARDERGFKFTPSEGIGNSVFSDWGFGQYPIEQLSGINSSETAAESIGSSTLRFR</sequence>